<accession>A0A0D6MHT2</accession>
<dbReference type="PANTHER" id="PTHR11102:SF160">
    <property type="entry name" value="ERAD-ASSOCIATED E3 UBIQUITIN-PROTEIN LIGASE COMPONENT HRD3"/>
    <property type="match status" value="1"/>
</dbReference>
<dbReference type="Pfam" id="PF13432">
    <property type="entry name" value="TPR_16"/>
    <property type="match status" value="1"/>
</dbReference>
<comment type="caution">
    <text evidence="1">The sequence shown here is derived from an EMBL/GenBank/DDBJ whole genome shotgun (WGS) entry which is preliminary data.</text>
</comment>
<dbReference type="InterPro" id="IPR011990">
    <property type="entry name" value="TPR-like_helical_dom_sf"/>
</dbReference>
<name>A0A0D6MHT2_9PROT</name>
<keyword evidence="2" id="KW-1185">Reference proteome</keyword>
<dbReference type="InterPro" id="IPR006597">
    <property type="entry name" value="Sel1-like"/>
</dbReference>
<evidence type="ECO:0008006" key="3">
    <source>
        <dbReference type="Google" id="ProtNLM"/>
    </source>
</evidence>
<protein>
    <recommendedName>
        <fullName evidence="3">Sel-1-like 1</fullName>
    </recommendedName>
</protein>
<evidence type="ECO:0000313" key="1">
    <source>
        <dbReference type="EMBL" id="GAN53209.1"/>
    </source>
</evidence>
<dbReference type="InterPro" id="IPR050767">
    <property type="entry name" value="Sel1_AlgK"/>
</dbReference>
<gene>
    <name evidence="1" type="ORF">Tasa_009_004</name>
</gene>
<evidence type="ECO:0000313" key="2">
    <source>
        <dbReference type="Proteomes" id="UP000032679"/>
    </source>
</evidence>
<dbReference type="Pfam" id="PF08238">
    <property type="entry name" value="Sel1"/>
    <property type="match status" value="3"/>
</dbReference>
<dbReference type="Gene3D" id="1.25.40.10">
    <property type="entry name" value="Tetratricopeptide repeat domain"/>
    <property type="match status" value="1"/>
</dbReference>
<dbReference type="AlphaFoldDB" id="A0A0D6MHT2"/>
<reference evidence="1 2" key="1">
    <citation type="submission" date="2012-10" db="EMBL/GenBank/DDBJ databases">
        <title>Genome sequencing of Tanticharoenia sakaeratensis NBRC 103193.</title>
        <authorList>
            <person name="Azuma Y."/>
            <person name="Hadano H."/>
            <person name="Hirakawa H."/>
            <person name="Matsushita K."/>
        </authorList>
    </citation>
    <scope>NUCLEOTIDE SEQUENCE [LARGE SCALE GENOMIC DNA]</scope>
    <source>
        <strain evidence="1 2">NBRC 103193</strain>
    </source>
</reference>
<dbReference type="EMBL" id="BALE01000009">
    <property type="protein sequence ID" value="GAN53209.1"/>
    <property type="molecule type" value="Genomic_DNA"/>
</dbReference>
<dbReference type="PANTHER" id="PTHR11102">
    <property type="entry name" value="SEL-1-LIKE PROTEIN"/>
    <property type="match status" value="1"/>
</dbReference>
<dbReference type="SMART" id="SM00671">
    <property type="entry name" value="SEL1"/>
    <property type="match status" value="4"/>
</dbReference>
<dbReference type="RefSeq" id="WP_048846969.1">
    <property type="nucleotide sequence ID" value="NZ_BALE01000009.1"/>
</dbReference>
<dbReference type="OrthoDB" id="112232at2"/>
<proteinExistence type="predicted"/>
<dbReference type="SUPFAM" id="SSF81901">
    <property type="entry name" value="HCP-like"/>
    <property type="match status" value="1"/>
</dbReference>
<organism evidence="1 2">
    <name type="scientific">Tanticharoenia sakaeratensis NBRC 103193</name>
    <dbReference type="NCBI Taxonomy" id="1231623"/>
    <lineage>
        <taxon>Bacteria</taxon>
        <taxon>Pseudomonadati</taxon>
        <taxon>Pseudomonadota</taxon>
        <taxon>Alphaproteobacteria</taxon>
        <taxon>Acetobacterales</taxon>
        <taxon>Acetobacteraceae</taxon>
        <taxon>Tanticharoenia</taxon>
    </lineage>
</organism>
<sequence length="236" mass="25754">MPVELPRQVQAQLLLGQLHLDQGRDKDAFAYFEIAARSGHPVAVNMLGRAYERGWGVSRDPRFAARCFAVAANGGDSWAMFNLADLLLSGRQEPFDRLEAYRLYVRAAQGGNAKALNMIGLLHEDGIAGQPDRESARQFFQAAAEAGDCWGWLNLGRLRLEDGDSPNALPCFEQALDTGFPDVFRALASCLRPYADPELRRLARQAKQRTITGNSECSTASSSIAVEVGANMTPPG</sequence>
<dbReference type="Proteomes" id="UP000032679">
    <property type="component" value="Unassembled WGS sequence"/>
</dbReference>